<accession>B3CAD8</accession>
<reference evidence="1 2" key="2">
    <citation type="submission" date="2008-04" db="EMBL/GenBank/DDBJ databases">
        <authorList>
            <person name="Fulton L."/>
            <person name="Clifton S."/>
            <person name="Fulton B."/>
            <person name="Xu J."/>
            <person name="Minx P."/>
            <person name="Pepin K.H."/>
            <person name="Johnson M."/>
            <person name="Thiruvilangam P."/>
            <person name="Bhonagiri V."/>
            <person name="Nash W.E."/>
            <person name="Mardis E.R."/>
            <person name="Wilson R.K."/>
        </authorList>
    </citation>
    <scope>NUCLEOTIDE SEQUENCE [LARGE SCALE GENOMIC DNA]</scope>
    <source>
        <strain evidence="1 2">DSM 17393</strain>
    </source>
</reference>
<proteinExistence type="predicted"/>
<sequence>MQSAEYRVPVHRICITGVYYAIFRIYIQTQEALTVCLVFPDKMRCKVKACFPLFL</sequence>
<evidence type="ECO:0000313" key="2">
    <source>
        <dbReference type="Proteomes" id="UP000004596"/>
    </source>
</evidence>
<dbReference type="Proteomes" id="UP000004596">
    <property type="component" value="Unassembled WGS sequence"/>
</dbReference>
<organism evidence="1 2">
    <name type="scientific">Bacteroides intestinalis DSM 17393</name>
    <dbReference type="NCBI Taxonomy" id="471870"/>
    <lineage>
        <taxon>Bacteria</taxon>
        <taxon>Pseudomonadati</taxon>
        <taxon>Bacteroidota</taxon>
        <taxon>Bacteroidia</taxon>
        <taxon>Bacteroidales</taxon>
        <taxon>Bacteroidaceae</taxon>
        <taxon>Bacteroides</taxon>
    </lineage>
</organism>
<gene>
    <name evidence="1" type="ORF">BACINT_01452</name>
</gene>
<comment type="caution">
    <text evidence="1">The sequence shown here is derived from an EMBL/GenBank/DDBJ whole genome shotgun (WGS) entry which is preliminary data.</text>
</comment>
<dbReference type="STRING" id="471870.BACINT_01452"/>
<name>B3CAD8_9BACE</name>
<dbReference type="EMBL" id="ABJL02000007">
    <property type="protein sequence ID" value="EDV06367.1"/>
    <property type="molecule type" value="Genomic_DNA"/>
</dbReference>
<dbReference type="AlphaFoldDB" id="B3CAD8"/>
<evidence type="ECO:0000313" key="1">
    <source>
        <dbReference type="EMBL" id="EDV06367.1"/>
    </source>
</evidence>
<reference evidence="1 2" key="1">
    <citation type="submission" date="2008-04" db="EMBL/GenBank/DDBJ databases">
        <title>Draft genome sequence of Bacteroides intestinalis (DSM 17393).</title>
        <authorList>
            <person name="Sudarsanam P."/>
            <person name="Ley R."/>
            <person name="Guruge J."/>
            <person name="Turnbaugh P.J."/>
            <person name="Mahowald M."/>
            <person name="Liep D."/>
            <person name="Gordon J."/>
        </authorList>
    </citation>
    <scope>NUCLEOTIDE SEQUENCE [LARGE SCALE GENOMIC DNA]</scope>
    <source>
        <strain evidence="1 2">DSM 17393</strain>
    </source>
</reference>
<protein>
    <submittedName>
        <fullName evidence="1">Uncharacterized protein</fullName>
    </submittedName>
</protein>